<sequence length="70" mass="7651">MSTNSNTRPQHDASSTSSCDRVAHVSRRLESWANVLTPLAVQVVTADVADHTVMDGAGNYECQPTFTRFI</sequence>
<feature type="compositionally biased region" description="Polar residues" evidence="1">
    <location>
        <begin position="1"/>
        <end position="19"/>
    </location>
</feature>
<evidence type="ECO:0000313" key="2">
    <source>
        <dbReference type="EMBL" id="MPC36097.1"/>
    </source>
</evidence>
<name>A0A5B7ES65_PORTR</name>
<reference evidence="2 3" key="1">
    <citation type="submission" date="2019-05" db="EMBL/GenBank/DDBJ databases">
        <title>Another draft genome of Portunus trituberculatus and its Hox gene families provides insights of decapod evolution.</title>
        <authorList>
            <person name="Jeong J.-H."/>
            <person name="Song I."/>
            <person name="Kim S."/>
            <person name="Choi T."/>
            <person name="Kim D."/>
            <person name="Ryu S."/>
            <person name="Kim W."/>
        </authorList>
    </citation>
    <scope>NUCLEOTIDE SEQUENCE [LARGE SCALE GENOMIC DNA]</scope>
    <source>
        <tissue evidence="2">Muscle</tissue>
    </source>
</reference>
<proteinExistence type="predicted"/>
<dbReference type="EMBL" id="VSRR010003426">
    <property type="protein sequence ID" value="MPC36097.1"/>
    <property type="molecule type" value="Genomic_DNA"/>
</dbReference>
<organism evidence="2 3">
    <name type="scientific">Portunus trituberculatus</name>
    <name type="common">Swimming crab</name>
    <name type="synonym">Neptunus trituberculatus</name>
    <dbReference type="NCBI Taxonomy" id="210409"/>
    <lineage>
        <taxon>Eukaryota</taxon>
        <taxon>Metazoa</taxon>
        <taxon>Ecdysozoa</taxon>
        <taxon>Arthropoda</taxon>
        <taxon>Crustacea</taxon>
        <taxon>Multicrustacea</taxon>
        <taxon>Malacostraca</taxon>
        <taxon>Eumalacostraca</taxon>
        <taxon>Eucarida</taxon>
        <taxon>Decapoda</taxon>
        <taxon>Pleocyemata</taxon>
        <taxon>Brachyura</taxon>
        <taxon>Eubrachyura</taxon>
        <taxon>Portunoidea</taxon>
        <taxon>Portunidae</taxon>
        <taxon>Portuninae</taxon>
        <taxon>Portunus</taxon>
    </lineage>
</organism>
<gene>
    <name evidence="2" type="ORF">E2C01_029544</name>
</gene>
<accession>A0A5B7ES65</accession>
<dbReference type="AlphaFoldDB" id="A0A5B7ES65"/>
<protein>
    <submittedName>
        <fullName evidence="2">Uncharacterized protein</fullName>
    </submittedName>
</protein>
<keyword evidence="3" id="KW-1185">Reference proteome</keyword>
<feature type="region of interest" description="Disordered" evidence="1">
    <location>
        <begin position="1"/>
        <end position="21"/>
    </location>
</feature>
<comment type="caution">
    <text evidence="2">The sequence shown here is derived from an EMBL/GenBank/DDBJ whole genome shotgun (WGS) entry which is preliminary data.</text>
</comment>
<evidence type="ECO:0000313" key="3">
    <source>
        <dbReference type="Proteomes" id="UP000324222"/>
    </source>
</evidence>
<evidence type="ECO:0000256" key="1">
    <source>
        <dbReference type="SAM" id="MobiDB-lite"/>
    </source>
</evidence>
<dbReference type="Proteomes" id="UP000324222">
    <property type="component" value="Unassembled WGS sequence"/>
</dbReference>